<dbReference type="Pfam" id="PF00685">
    <property type="entry name" value="Sulfotransfer_1"/>
    <property type="match status" value="1"/>
</dbReference>
<keyword evidence="5" id="KW-1185">Reference proteome</keyword>
<evidence type="ECO:0000256" key="2">
    <source>
        <dbReference type="ARBA" id="ARBA00022679"/>
    </source>
</evidence>
<evidence type="ECO:0000259" key="3">
    <source>
        <dbReference type="Pfam" id="PF00685"/>
    </source>
</evidence>
<dbReference type="STRING" id="329046.A0A1Y2B287"/>
<keyword evidence="4" id="KW-0378">Hydrolase</keyword>
<protein>
    <submittedName>
        <fullName evidence="4">p-loop containing nucleoside triphosphate hydrolase protein</fullName>
    </submittedName>
</protein>
<dbReference type="Proteomes" id="UP000193642">
    <property type="component" value="Unassembled WGS sequence"/>
</dbReference>
<organism evidence="4 5">
    <name type="scientific">Rhizoclosmatium globosum</name>
    <dbReference type="NCBI Taxonomy" id="329046"/>
    <lineage>
        <taxon>Eukaryota</taxon>
        <taxon>Fungi</taxon>
        <taxon>Fungi incertae sedis</taxon>
        <taxon>Chytridiomycota</taxon>
        <taxon>Chytridiomycota incertae sedis</taxon>
        <taxon>Chytridiomycetes</taxon>
        <taxon>Chytridiales</taxon>
        <taxon>Chytriomycetaceae</taxon>
        <taxon>Rhizoclosmatium</taxon>
    </lineage>
</organism>
<comment type="caution">
    <text evidence="4">The sequence shown here is derived from an EMBL/GenBank/DDBJ whole genome shotgun (WGS) entry which is preliminary data.</text>
</comment>
<keyword evidence="2" id="KW-0808">Transferase</keyword>
<evidence type="ECO:0000313" key="5">
    <source>
        <dbReference type="Proteomes" id="UP000193642"/>
    </source>
</evidence>
<name>A0A1Y2B287_9FUNG</name>
<feature type="domain" description="Sulfotransferase" evidence="3">
    <location>
        <begin position="31"/>
        <end position="273"/>
    </location>
</feature>
<dbReference type="PANTHER" id="PTHR11783">
    <property type="entry name" value="SULFOTRANSFERASE SULT"/>
    <property type="match status" value="1"/>
</dbReference>
<dbReference type="Gene3D" id="3.40.50.300">
    <property type="entry name" value="P-loop containing nucleotide triphosphate hydrolases"/>
    <property type="match status" value="1"/>
</dbReference>
<dbReference type="GO" id="GO:0016787">
    <property type="term" value="F:hydrolase activity"/>
    <property type="evidence" value="ECO:0007669"/>
    <property type="project" value="UniProtKB-KW"/>
</dbReference>
<reference evidence="4 5" key="1">
    <citation type="submission" date="2016-07" db="EMBL/GenBank/DDBJ databases">
        <title>Pervasive Adenine N6-methylation of Active Genes in Fungi.</title>
        <authorList>
            <consortium name="DOE Joint Genome Institute"/>
            <person name="Mondo S.J."/>
            <person name="Dannebaum R.O."/>
            <person name="Kuo R.C."/>
            <person name="Labutti K."/>
            <person name="Haridas S."/>
            <person name="Kuo A."/>
            <person name="Salamov A."/>
            <person name="Ahrendt S.R."/>
            <person name="Lipzen A."/>
            <person name="Sullivan W."/>
            <person name="Andreopoulos W.B."/>
            <person name="Clum A."/>
            <person name="Lindquist E."/>
            <person name="Daum C."/>
            <person name="Ramamoorthy G.K."/>
            <person name="Gryganskyi A."/>
            <person name="Culley D."/>
            <person name="Magnuson J.K."/>
            <person name="James T.Y."/>
            <person name="O'Malley M.A."/>
            <person name="Stajich J.E."/>
            <person name="Spatafora J.W."/>
            <person name="Visel A."/>
            <person name="Grigoriev I.V."/>
        </authorList>
    </citation>
    <scope>NUCLEOTIDE SEQUENCE [LARGE SCALE GENOMIC DNA]</scope>
    <source>
        <strain evidence="4 5">JEL800</strain>
    </source>
</reference>
<dbReference type="InterPro" id="IPR000863">
    <property type="entry name" value="Sulfotransferase_dom"/>
</dbReference>
<accession>A0A1Y2B287</accession>
<dbReference type="OrthoDB" id="205623at2759"/>
<proteinExistence type="inferred from homology"/>
<gene>
    <name evidence="4" type="ORF">BCR33DRAFT_857880</name>
</gene>
<evidence type="ECO:0000256" key="1">
    <source>
        <dbReference type="ARBA" id="ARBA00005771"/>
    </source>
</evidence>
<evidence type="ECO:0000313" key="4">
    <source>
        <dbReference type="EMBL" id="ORY28923.1"/>
    </source>
</evidence>
<dbReference type="InterPro" id="IPR027417">
    <property type="entry name" value="P-loop_NTPase"/>
</dbReference>
<dbReference type="GO" id="GO:0008146">
    <property type="term" value="F:sulfotransferase activity"/>
    <property type="evidence" value="ECO:0007669"/>
    <property type="project" value="InterPro"/>
</dbReference>
<sequence length="295" mass="34024">MEAQLPERTVLCFIDGHNDTSIWDTLRLGEGDVLVNTYGKSGTTWMQQICRQIYAKGVESTENIHLKSPWVEMKLSRAKVESLASDPSIPHKIFKSHAPLTAIHYQPHVKYIHVVRECKDALVSYHNHLQAFQPDARELLEQPAQETTLSELIQMWLVDGKPLWPYFDHVKSWWQYRHLPNILILHYQDLLDDLEGNVRRVAAFLEQDLIDDEIKNVVHQSSFAYMKQNEAMFQPSDAILVPGHFINKGTNKRWKDLMTSEEVQAFENAYATHFSPELIEFVKYGSKGPSPPIAC</sequence>
<comment type="similarity">
    <text evidence="1">Belongs to the sulfotransferase 1 family.</text>
</comment>
<dbReference type="SUPFAM" id="SSF52540">
    <property type="entry name" value="P-loop containing nucleoside triphosphate hydrolases"/>
    <property type="match status" value="1"/>
</dbReference>
<dbReference type="AlphaFoldDB" id="A0A1Y2B287"/>
<dbReference type="EMBL" id="MCGO01000091">
    <property type="protein sequence ID" value="ORY28923.1"/>
    <property type="molecule type" value="Genomic_DNA"/>
</dbReference>